<evidence type="ECO:0000313" key="2">
    <source>
        <dbReference type="EMBL" id="KAK5608856.1"/>
    </source>
</evidence>
<name>A0AAV9RIP3_9TELE</name>
<accession>A0AAV9RIP3</accession>
<proteinExistence type="predicted"/>
<evidence type="ECO:0000256" key="1">
    <source>
        <dbReference type="SAM" id="MobiDB-lite"/>
    </source>
</evidence>
<dbReference type="Proteomes" id="UP001311232">
    <property type="component" value="Unassembled WGS sequence"/>
</dbReference>
<reference evidence="2 3" key="1">
    <citation type="submission" date="2021-06" db="EMBL/GenBank/DDBJ databases">
        <authorList>
            <person name="Palmer J.M."/>
        </authorList>
    </citation>
    <scope>NUCLEOTIDE SEQUENCE [LARGE SCALE GENOMIC DNA]</scope>
    <source>
        <strain evidence="2 3">MEX-2019</strain>
        <tissue evidence="2">Muscle</tissue>
    </source>
</reference>
<comment type="caution">
    <text evidence="2">The sequence shown here is derived from an EMBL/GenBank/DDBJ whole genome shotgun (WGS) entry which is preliminary data.</text>
</comment>
<sequence>MCPGNSWQRHTAPSNPCKDTQCHCHSLPQVVVLVETKWDLAPNYTMLPNVLGHTTESFCRFSNRGLPVVGYWAGRVTCCTSLQVQLIKHNQPHSTGSIKEQEASHSSPEC</sequence>
<evidence type="ECO:0000313" key="3">
    <source>
        <dbReference type="Proteomes" id="UP001311232"/>
    </source>
</evidence>
<feature type="compositionally biased region" description="Polar residues" evidence="1">
    <location>
        <begin position="92"/>
        <end position="110"/>
    </location>
</feature>
<gene>
    <name evidence="2" type="ORF">CRENBAI_019479</name>
</gene>
<dbReference type="AlphaFoldDB" id="A0AAV9RIP3"/>
<organism evidence="2 3">
    <name type="scientific">Crenichthys baileyi</name>
    <name type="common">White River springfish</name>
    <dbReference type="NCBI Taxonomy" id="28760"/>
    <lineage>
        <taxon>Eukaryota</taxon>
        <taxon>Metazoa</taxon>
        <taxon>Chordata</taxon>
        <taxon>Craniata</taxon>
        <taxon>Vertebrata</taxon>
        <taxon>Euteleostomi</taxon>
        <taxon>Actinopterygii</taxon>
        <taxon>Neopterygii</taxon>
        <taxon>Teleostei</taxon>
        <taxon>Neoteleostei</taxon>
        <taxon>Acanthomorphata</taxon>
        <taxon>Ovalentaria</taxon>
        <taxon>Atherinomorphae</taxon>
        <taxon>Cyprinodontiformes</taxon>
        <taxon>Goodeidae</taxon>
        <taxon>Crenichthys</taxon>
    </lineage>
</organism>
<keyword evidence="3" id="KW-1185">Reference proteome</keyword>
<protein>
    <submittedName>
        <fullName evidence="2">Uncharacterized protein</fullName>
    </submittedName>
</protein>
<dbReference type="EMBL" id="JAHHUM010001778">
    <property type="protein sequence ID" value="KAK5608856.1"/>
    <property type="molecule type" value="Genomic_DNA"/>
</dbReference>
<feature type="region of interest" description="Disordered" evidence="1">
    <location>
        <begin position="90"/>
        <end position="110"/>
    </location>
</feature>